<reference evidence="1 2" key="1">
    <citation type="submission" date="2019-05" db="EMBL/GenBank/DDBJ databases">
        <title>Another draft genome of Portunus trituberculatus and its Hox gene families provides insights of decapod evolution.</title>
        <authorList>
            <person name="Jeong J.-H."/>
            <person name="Song I."/>
            <person name="Kim S."/>
            <person name="Choi T."/>
            <person name="Kim D."/>
            <person name="Ryu S."/>
            <person name="Kim W."/>
        </authorList>
    </citation>
    <scope>NUCLEOTIDE SEQUENCE [LARGE SCALE GENOMIC DNA]</scope>
    <source>
        <tissue evidence="1">Muscle</tissue>
    </source>
</reference>
<keyword evidence="2" id="KW-1185">Reference proteome</keyword>
<name>A0A5B7CIV1_PORTR</name>
<dbReference type="EMBL" id="VSRR010000059">
    <property type="protein sequence ID" value="MPC09195.1"/>
    <property type="molecule type" value="Genomic_DNA"/>
</dbReference>
<evidence type="ECO:0000313" key="1">
    <source>
        <dbReference type="EMBL" id="MPC09195.1"/>
    </source>
</evidence>
<protein>
    <submittedName>
        <fullName evidence="1">Uncharacterized protein</fullName>
    </submittedName>
</protein>
<accession>A0A5B7CIV1</accession>
<dbReference type="AlphaFoldDB" id="A0A5B7CIV1"/>
<gene>
    <name evidence="1" type="ORF">E2C01_001798</name>
</gene>
<organism evidence="1 2">
    <name type="scientific">Portunus trituberculatus</name>
    <name type="common">Swimming crab</name>
    <name type="synonym">Neptunus trituberculatus</name>
    <dbReference type="NCBI Taxonomy" id="210409"/>
    <lineage>
        <taxon>Eukaryota</taxon>
        <taxon>Metazoa</taxon>
        <taxon>Ecdysozoa</taxon>
        <taxon>Arthropoda</taxon>
        <taxon>Crustacea</taxon>
        <taxon>Multicrustacea</taxon>
        <taxon>Malacostraca</taxon>
        <taxon>Eumalacostraca</taxon>
        <taxon>Eucarida</taxon>
        <taxon>Decapoda</taxon>
        <taxon>Pleocyemata</taxon>
        <taxon>Brachyura</taxon>
        <taxon>Eubrachyura</taxon>
        <taxon>Portunoidea</taxon>
        <taxon>Portunidae</taxon>
        <taxon>Portuninae</taxon>
        <taxon>Portunus</taxon>
    </lineage>
</organism>
<sequence length="86" mass="9914">MPAFYATKLKIAGKTYYFSKELNYVKNGLFRCIPAIFAPKLINTGKTLYLTHYLSKELKYVKNGLFLCIPAFYAPNSGMQAKHYIY</sequence>
<evidence type="ECO:0000313" key="2">
    <source>
        <dbReference type="Proteomes" id="UP000324222"/>
    </source>
</evidence>
<proteinExistence type="predicted"/>
<dbReference type="Proteomes" id="UP000324222">
    <property type="component" value="Unassembled WGS sequence"/>
</dbReference>
<comment type="caution">
    <text evidence="1">The sequence shown here is derived from an EMBL/GenBank/DDBJ whole genome shotgun (WGS) entry which is preliminary data.</text>
</comment>